<reference evidence="2 3" key="1">
    <citation type="submission" date="2024-01" db="EMBL/GenBank/DDBJ databases">
        <authorList>
            <person name="Waweru B."/>
        </authorList>
    </citation>
    <scope>NUCLEOTIDE SEQUENCE [LARGE SCALE GENOMIC DNA]</scope>
</reference>
<evidence type="ECO:0000256" key="1">
    <source>
        <dbReference type="SAM" id="MobiDB-lite"/>
    </source>
</evidence>
<gene>
    <name evidence="2" type="ORF">DCAF_LOCUS6445</name>
</gene>
<accession>A0AAV1R6W6</accession>
<evidence type="ECO:0000313" key="2">
    <source>
        <dbReference type="EMBL" id="CAK7328713.1"/>
    </source>
</evidence>
<dbReference type="AlphaFoldDB" id="A0AAV1R6W6"/>
<feature type="region of interest" description="Disordered" evidence="1">
    <location>
        <begin position="342"/>
        <end position="373"/>
    </location>
</feature>
<comment type="caution">
    <text evidence="2">The sequence shown here is derived from an EMBL/GenBank/DDBJ whole genome shotgun (WGS) entry which is preliminary data.</text>
</comment>
<dbReference type="EMBL" id="CAWUPB010000903">
    <property type="protein sequence ID" value="CAK7328713.1"/>
    <property type="molecule type" value="Genomic_DNA"/>
</dbReference>
<keyword evidence="3" id="KW-1185">Reference proteome</keyword>
<organism evidence="2 3">
    <name type="scientific">Dovyalis caffra</name>
    <dbReference type="NCBI Taxonomy" id="77055"/>
    <lineage>
        <taxon>Eukaryota</taxon>
        <taxon>Viridiplantae</taxon>
        <taxon>Streptophyta</taxon>
        <taxon>Embryophyta</taxon>
        <taxon>Tracheophyta</taxon>
        <taxon>Spermatophyta</taxon>
        <taxon>Magnoliopsida</taxon>
        <taxon>eudicotyledons</taxon>
        <taxon>Gunneridae</taxon>
        <taxon>Pentapetalae</taxon>
        <taxon>rosids</taxon>
        <taxon>fabids</taxon>
        <taxon>Malpighiales</taxon>
        <taxon>Salicaceae</taxon>
        <taxon>Flacourtieae</taxon>
        <taxon>Dovyalis</taxon>
    </lineage>
</organism>
<dbReference type="Proteomes" id="UP001314170">
    <property type="component" value="Unassembled WGS sequence"/>
</dbReference>
<evidence type="ECO:0000313" key="3">
    <source>
        <dbReference type="Proteomes" id="UP001314170"/>
    </source>
</evidence>
<protein>
    <submittedName>
        <fullName evidence="2">Uncharacterized protein</fullName>
    </submittedName>
</protein>
<sequence length="434" mass="47759">MRIEKVLSGSEIAPLRRASEGSELSRGLVARFQVGSCPALKDPRGGRIRYRFSRLGGLVGAWLNKLILAQLILLNLKTPSFSSKSKLHPIPILAKKELRLLLLLALLLGRGVSDMVEEKANTLTPTAPTPSRRKLGIRSQASLRGFVQRERELLLLLVLDNLSVNKSHFGHIHSTINHPGSYLLSFRVVGLLLRQSETAADKTRATIANGYTKLSLPRVPRRPRPPTRQGLQSGYAGSGVLLGVCRGCVCSREWIPRQVSLGGVDTLARIRVTATREKSKGNCTRPGMDVNSPHSIFLPNEPISLLIWKTGLAFGSKGMVFSMSPDRAPLVRLASERFFRARSRPGPTGRHLPQRKLHCSPPPEKQKIRESQAENTCIDSGLMTRADDGSSGQSRMMRKSHVRFPEKGVATYWSFDQPPPVNSALGPPLTLPLL</sequence>
<proteinExistence type="predicted"/>
<name>A0AAV1R6W6_9ROSI</name>